<reference evidence="1" key="1">
    <citation type="journal article" date="2022" name="bioRxiv">
        <title>Sequencing and chromosome-scale assembly of the giantPleurodeles waltlgenome.</title>
        <authorList>
            <person name="Brown T."/>
            <person name="Elewa A."/>
            <person name="Iarovenko S."/>
            <person name="Subramanian E."/>
            <person name="Araus A.J."/>
            <person name="Petzold A."/>
            <person name="Susuki M."/>
            <person name="Suzuki K.-i.T."/>
            <person name="Hayashi T."/>
            <person name="Toyoda A."/>
            <person name="Oliveira C."/>
            <person name="Osipova E."/>
            <person name="Leigh N.D."/>
            <person name="Simon A."/>
            <person name="Yun M.H."/>
        </authorList>
    </citation>
    <scope>NUCLEOTIDE SEQUENCE</scope>
    <source>
        <strain evidence="1">20211129_DDA</strain>
        <tissue evidence="1">Liver</tissue>
    </source>
</reference>
<gene>
    <name evidence="1" type="ORF">NDU88_001671</name>
</gene>
<sequence>MSVHAKESRETVDPKVLRELPASWGTPTAQFLQDNANSLMRIDPKLTELASAETDPFVNGLLFENPFAKDLEKCVNTFNALDKAQSSLKRIFSQGLFAGPDNSQGDCWVEPFKATCEDLAIEEQAMAPSPA</sequence>
<dbReference type="EMBL" id="JANPWB010000014">
    <property type="protein sequence ID" value="KAJ1096535.1"/>
    <property type="molecule type" value="Genomic_DNA"/>
</dbReference>
<evidence type="ECO:0000313" key="1">
    <source>
        <dbReference type="EMBL" id="KAJ1096535.1"/>
    </source>
</evidence>
<dbReference type="AlphaFoldDB" id="A0AAV7M156"/>
<evidence type="ECO:0000313" key="2">
    <source>
        <dbReference type="Proteomes" id="UP001066276"/>
    </source>
</evidence>
<proteinExistence type="predicted"/>
<dbReference type="Proteomes" id="UP001066276">
    <property type="component" value="Chromosome 10"/>
</dbReference>
<accession>A0AAV7M156</accession>
<name>A0AAV7M156_PLEWA</name>
<keyword evidence="2" id="KW-1185">Reference proteome</keyword>
<organism evidence="1 2">
    <name type="scientific">Pleurodeles waltl</name>
    <name type="common">Iberian ribbed newt</name>
    <dbReference type="NCBI Taxonomy" id="8319"/>
    <lineage>
        <taxon>Eukaryota</taxon>
        <taxon>Metazoa</taxon>
        <taxon>Chordata</taxon>
        <taxon>Craniata</taxon>
        <taxon>Vertebrata</taxon>
        <taxon>Euteleostomi</taxon>
        <taxon>Amphibia</taxon>
        <taxon>Batrachia</taxon>
        <taxon>Caudata</taxon>
        <taxon>Salamandroidea</taxon>
        <taxon>Salamandridae</taxon>
        <taxon>Pleurodelinae</taxon>
        <taxon>Pleurodeles</taxon>
    </lineage>
</organism>
<protein>
    <submittedName>
        <fullName evidence="1">Uncharacterized protein</fullName>
    </submittedName>
</protein>
<comment type="caution">
    <text evidence="1">The sequence shown here is derived from an EMBL/GenBank/DDBJ whole genome shotgun (WGS) entry which is preliminary data.</text>
</comment>